<comment type="caution">
    <text evidence="1">The sequence shown here is derived from an EMBL/GenBank/DDBJ whole genome shotgun (WGS) entry which is preliminary data.</text>
</comment>
<protein>
    <submittedName>
        <fullName evidence="1">Uncharacterized protein</fullName>
    </submittedName>
</protein>
<dbReference type="RefSeq" id="WP_263370241.1">
    <property type="nucleotide sequence ID" value="NZ_JAGSYD010000001.1"/>
</dbReference>
<keyword evidence="2" id="KW-1185">Reference proteome</keyword>
<evidence type="ECO:0000313" key="2">
    <source>
        <dbReference type="Proteomes" id="UP001596391"/>
    </source>
</evidence>
<evidence type="ECO:0000313" key="1">
    <source>
        <dbReference type="EMBL" id="MFC6646585.1"/>
    </source>
</evidence>
<organism evidence="1 2">
    <name type="scientific">Granulicella cerasi</name>
    <dbReference type="NCBI Taxonomy" id="741063"/>
    <lineage>
        <taxon>Bacteria</taxon>
        <taxon>Pseudomonadati</taxon>
        <taxon>Acidobacteriota</taxon>
        <taxon>Terriglobia</taxon>
        <taxon>Terriglobales</taxon>
        <taxon>Acidobacteriaceae</taxon>
        <taxon>Granulicella</taxon>
    </lineage>
</organism>
<dbReference type="Proteomes" id="UP001596391">
    <property type="component" value="Unassembled WGS sequence"/>
</dbReference>
<name>A0ABW1ZAS0_9BACT</name>
<dbReference type="EMBL" id="JBHSWI010000001">
    <property type="protein sequence ID" value="MFC6646585.1"/>
    <property type="molecule type" value="Genomic_DNA"/>
</dbReference>
<accession>A0ABW1ZAS0</accession>
<gene>
    <name evidence="1" type="ORF">ACFQBQ_13515</name>
</gene>
<proteinExistence type="predicted"/>
<reference evidence="2" key="1">
    <citation type="journal article" date="2019" name="Int. J. Syst. Evol. Microbiol.">
        <title>The Global Catalogue of Microorganisms (GCM) 10K type strain sequencing project: providing services to taxonomists for standard genome sequencing and annotation.</title>
        <authorList>
            <consortium name="The Broad Institute Genomics Platform"/>
            <consortium name="The Broad Institute Genome Sequencing Center for Infectious Disease"/>
            <person name="Wu L."/>
            <person name="Ma J."/>
        </authorList>
    </citation>
    <scope>NUCLEOTIDE SEQUENCE [LARGE SCALE GENOMIC DNA]</scope>
    <source>
        <strain evidence="2">CGMCC 1.16026</strain>
    </source>
</reference>
<sequence length="215" mass="23654">MAAESIQISMRGLAEVSATAPKRKQTVLRRFKFKKSDESVGRSNYYVKALSAIKRHHKGDHVGVQSILKDLLTAGLLETDTKKRAKLLNNHRAITDYLKNFGNRDLTICPGKRLYFVSEDVVVSAQPDMVVEENGQMKLFKLNMGKDDYVGGVGALMLHTMHEAAAACGLGLESNYVECLEVSSGNRVVGPQSGFPPKKVIEDACKELSDLWNAA</sequence>